<dbReference type="OrthoDB" id="4494979at2"/>
<reference evidence="16 17" key="1">
    <citation type="submission" date="2017-12" db="EMBL/GenBank/DDBJ databases">
        <title>Phylogenetic diversity of female urinary microbiome.</title>
        <authorList>
            <person name="Thomas-White K."/>
            <person name="Wolfe A.J."/>
        </authorList>
    </citation>
    <scope>NUCLEOTIDE SEQUENCE [LARGE SCALE GENOMIC DNA]</scope>
    <source>
        <strain evidence="16 17">UMB0139</strain>
    </source>
</reference>
<proteinExistence type="inferred from homology"/>
<dbReference type="InterPro" id="IPR012001">
    <property type="entry name" value="Thiamin_PyroP_enz_TPP-bd_dom"/>
</dbReference>
<dbReference type="InterPro" id="IPR012000">
    <property type="entry name" value="Thiamin_PyroP_enz_cen_dom"/>
</dbReference>
<dbReference type="EC" id="2.2.1.6" evidence="4 12"/>
<keyword evidence="5 12" id="KW-0028">Amino-acid biosynthesis</keyword>
<keyword evidence="8 12" id="KW-0460">Magnesium</keyword>
<dbReference type="Gene3D" id="3.40.50.970">
    <property type="match status" value="2"/>
</dbReference>
<sequence>MGGLMAKEEETKQGMQLLVEALNEEGVDVIFGYPGGAVLDLYDQFFKNGTNHVLARHEQGAGHMADGYARASGKTGVSVVTSGPGATNIVTAVATAQMDSVPMVVISGQVAQAGIGKDAFQETDVIGVMTPITKYCVQVRDARDIPRVIKEAFYIANSGRKGVVVVDIPKNVGQQMVPIDEVNTEIYLPGYHPEKQQKITNNEHIQNIMEAIQASQKPLLLVGGGIAKADAEEDLREFVHTHKIPVVATLLGLGAVDSKDPYFLGMGGMHGSYAANMALMNTDCLINIGSRFDDRVASVPDNFAPGAKIIHIDIDASEIGKVIQPDYELIADAKVALEALNASALSNYEASEEWVAFHKDNLAKHPMALPEARSTIRPEAAIAYLGEKTDGEALVVTDVGQHQMWAAQFYPVRHTQQFLTSGGLGTMGYGVPAAIGAAFGAKEGQDVVAIVGDGGFQMTNQELNILSAYDVKPKFMILNNEVLGMVHQWQDKFYGQRYSHSEFLDQNPDFVKLSEALGVKAARVSDPAEMEAAIDAMLAYDGPYVLEVRIAKDELVLPMVPAGRPNNEMEGLG</sequence>
<keyword evidence="9 12" id="KW-0786">Thiamine pyrophosphate</keyword>
<comment type="catalytic activity">
    <reaction evidence="11 12">
        <text>2 pyruvate + H(+) = (2S)-2-acetolactate + CO2</text>
        <dbReference type="Rhea" id="RHEA:25249"/>
        <dbReference type="ChEBI" id="CHEBI:15361"/>
        <dbReference type="ChEBI" id="CHEBI:15378"/>
        <dbReference type="ChEBI" id="CHEBI:16526"/>
        <dbReference type="ChEBI" id="CHEBI:58476"/>
        <dbReference type="EC" id="2.2.1.6"/>
    </reaction>
</comment>
<dbReference type="InterPro" id="IPR012846">
    <property type="entry name" value="Acetolactate_synth_lsu"/>
</dbReference>
<dbReference type="GO" id="GO:0009099">
    <property type="term" value="P:L-valine biosynthetic process"/>
    <property type="evidence" value="ECO:0007669"/>
    <property type="project" value="UniProtKB-UniPathway"/>
</dbReference>
<dbReference type="CDD" id="cd02015">
    <property type="entry name" value="TPP_AHAS"/>
    <property type="match status" value="1"/>
</dbReference>
<dbReference type="PANTHER" id="PTHR18968:SF13">
    <property type="entry name" value="ACETOLACTATE SYNTHASE CATALYTIC SUBUNIT, MITOCHONDRIAL"/>
    <property type="match status" value="1"/>
</dbReference>
<evidence type="ECO:0000259" key="13">
    <source>
        <dbReference type="Pfam" id="PF00205"/>
    </source>
</evidence>
<dbReference type="NCBIfam" id="TIGR00118">
    <property type="entry name" value="acolac_lg"/>
    <property type="match status" value="1"/>
</dbReference>
<feature type="domain" description="Thiamine pyrophosphate enzyme TPP-binding" evidence="14">
    <location>
        <begin position="398"/>
        <end position="548"/>
    </location>
</feature>
<comment type="pathway">
    <text evidence="1 12">Amino-acid biosynthesis; L-isoleucine biosynthesis; L-isoleucine from 2-oxobutanoate: step 1/4.</text>
</comment>
<evidence type="ECO:0000256" key="4">
    <source>
        <dbReference type="ARBA" id="ARBA00013145"/>
    </source>
</evidence>
<dbReference type="FunFam" id="3.40.50.970:FF:000007">
    <property type="entry name" value="Acetolactate synthase"/>
    <property type="match status" value="1"/>
</dbReference>
<dbReference type="UniPathway" id="UPA00049">
    <property type="reaction ID" value="UER00059"/>
</dbReference>
<evidence type="ECO:0000256" key="11">
    <source>
        <dbReference type="ARBA" id="ARBA00048670"/>
    </source>
</evidence>
<dbReference type="GO" id="GO:0003984">
    <property type="term" value="F:acetolactate synthase activity"/>
    <property type="evidence" value="ECO:0007669"/>
    <property type="project" value="UniProtKB-EC"/>
</dbReference>
<dbReference type="InterPro" id="IPR039368">
    <property type="entry name" value="AHAS_TPP"/>
</dbReference>
<dbReference type="GO" id="GO:0009097">
    <property type="term" value="P:isoleucine biosynthetic process"/>
    <property type="evidence" value="ECO:0007669"/>
    <property type="project" value="UniProtKB-UniPathway"/>
</dbReference>
<accession>A0A2I1MNH9</accession>
<dbReference type="Pfam" id="PF02776">
    <property type="entry name" value="TPP_enzyme_N"/>
    <property type="match status" value="1"/>
</dbReference>
<dbReference type="GO" id="GO:0030976">
    <property type="term" value="F:thiamine pyrophosphate binding"/>
    <property type="evidence" value="ECO:0007669"/>
    <property type="project" value="UniProtKB-UniRule"/>
</dbReference>
<dbReference type="Gene3D" id="3.40.50.1220">
    <property type="entry name" value="TPP-binding domain"/>
    <property type="match status" value="1"/>
</dbReference>
<evidence type="ECO:0000313" key="16">
    <source>
        <dbReference type="EMBL" id="PKZ21631.1"/>
    </source>
</evidence>
<comment type="cofactor">
    <cofactor evidence="12">
        <name>thiamine diphosphate</name>
        <dbReference type="ChEBI" id="CHEBI:58937"/>
    </cofactor>
    <text evidence="12">Binds 1 thiamine pyrophosphate per subunit.</text>
</comment>
<comment type="pathway">
    <text evidence="2 12">Amino-acid biosynthesis; L-valine biosynthesis; L-valine from pyruvate: step 1/4.</text>
</comment>
<dbReference type="InterPro" id="IPR029061">
    <property type="entry name" value="THDP-binding"/>
</dbReference>
<evidence type="ECO:0000256" key="1">
    <source>
        <dbReference type="ARBA" id="ARBA00004974"/>
    </source>
</evidence>
<feature type="domain" description="Thiamine pyrophosphate enzyme N-terminal TPP-binding" evidence="15">
    <location>
        <begin position="14"/>
        <end position="125"/>
    </location>
</feature>
<evidence type="ECO:0000256" key="9">
    <source>
        <dbReference type="ARBA" id="ARBA00023052"/>
    </source>
</evidence>
<dbReference type="GO" id="GO:0005948">
    <property type="term" value="C:acetolactate synthase complex"/>
    <property type="evidence" value="ECO:0007669"/>
    <property type="project" value="TreeGrafter"/>
</dbReference>
<dbReference type="PANTHER" id="PTHR18968">
    <property type="entry name" value="THIAMINE PYROPHOSPHATE ENZYMES"/>
    <property type="match status" value="1"/>
</dbReference>
<evidence type="ECO:0000256" key="12">
    <source>
        <dbReference type="RuleBase" id="RU003591"/>
    </source>
</evidence>
<evidence type="ECO:0000256" key="6">
    <source>
        <dbReference type="ARBA" id="ARBA00022679"/>
    </source>
</evidence>
<evidence type="ECO:0000256" key="8">
    <source>
        <dbReference type="ARBA" id="ARBA00022842"/>
    </source>
</evidence>
<evidence type="ECO:0000256" key="7">
    <source>
        <dbReference type="ARBA" id="ARBA00022723"/>
    </source>
</evidence>
<dbReference type="UniPathway" id="UPA00047">
    <property type="reaction ID" value="UER00055"/>
</dbReference>
<evidence type="ECO:0000256" key="2">
    <source>
        <dbReference type="ARBA" id="ARBA00005025"/>
    </source>
</evidence>
<dbReference type="EMBL" id="PKGY01000003">
    <property type="protein sequence ID" value="PKZ21631.1"/>
    <property type="molecule type" value="Genomic_DNA"/>
</dbReference>
<organism evidence="16 17">
    <name type="scientific">Aerococcus sanguinicola</name>
    <dbReference type="NCBI Taxonomy" id="119206"/>
    <lineage>
        <taxon>Bacteria</taxon>
        <taxon>Bacillati</taxon>
        <taxon>Bacillota</taxon>
        <taxon>Bacilli</taxon>
        <taxon>Lactobacillales</taxon>
        <taxon>Aerococcaceae</taxon>
        <taxon>Aerococcus</taxon>
    </lineage>
</organism>
<comment type="cofactor">
    <cofactor evidence="12">
        <name>Mg(2+)</name>
        <dbReference type="ChEBI" id="CHEBI:18420"/>
    </cofactor>
    <text evidence="12">Binds 1 Mg(2+) ion per subunit.</text>
</comment>
<dbReference type="AlphaFoldDB" id="A0A2I1MNH9"/>
<evidence type="ECO:0000313" key="17">
    <source>
        <dbReference type="Proteomes" id="UP000234239"/>
    </source>
</evidence>
<keyword evidence="10 12" id="KW-0100">Branched-chain amino acid biosynthesis</keyword>
<comment type="similarity">
    <text evidence="3 12">Belongs to the TPP enzyme family.</text>
</comment>
<keyword evidence="6 12" id="KW-0808">Transferase</keyword>
<dbReference type="InterPro" id="IPR045229">
    <property type="entry name" value="TPP_enz"/>
</dbReference>
<dbReference type="SUPFAM" id="SSF52467">
    <property type="entry name" value="DHS-like NAD/FAD-binding domain"/>
    <property type="match status" value="1"/>
</dbReference>
<dbReference type="GO" id="GO:0000287">
    <property type="term" value="F:magnesium ion binding"/>
    <property type="evidence" value="ECO:0007669"/>
    <property type="project" value="UniProtKB-UniRule"/>
</dbReference>
<dbReference type="CDD" id="cd07035">
    <property type="entry name" value="TPP_PYR_POX_like"/>
    <property type="match status" value="1"/>
</dbReference>
<dbReference type="SUPFAM" id="SSF52518">
    <property type="entry name" value="Thiamin diphosphate-binding fold (THDP-binding)"/>
    <property type="match status" value="2"/>
</dbReference>
<dbReference type="Proteomes" id="UP000234239">
    <property type="component" value="Unassembled WGS sequence"/>
</dbReference>
<comment type="caution">
    <text evidence="16">The sequence shown here is derived from an EMBL/GenBank/DDBJ whole genome shotgun (WGS) entry which is preliminary data.</text>
</comment>
<gene>
    <name evidence="16" type="primary">ilvB</name>
    <name evidence="16" type="ORF">CYJ28_06930</name>
</gene>
<dbReference type="InterPro" id="IPR011766">
    <property type="entry name" value="TPP_enzyme_TPP-bd"/>
</dbReference>
<evidence type="ECO:0000256" key="10">
    <source>
        <dbReference type="ARBA" id="ARBA00023304"/>
    </source>
</evidence>
<feature type="domain" description="Thiamine pyrophosphate enzyme central" evidence="13">
    <location>
        <begin position="205"/>
        <end position="340"/>
    </location>
</feature>
<evidence type="ECO:0000259" key="15">
    <source>
        <dbReference type="Pfam" id="PF02776"/>
    </source>
</evidence>
<dbReference type="Pfam" id="PF00205">
    <property type="entry name" value="TPP_enzyme_M"/>
    <property type="match status" value="1"/>
</dbReference>
<evidence type="ECO:0000256" key="5">
    <source>
        <dbReference type="ARBA" id="ARBA00022605"/>
    </source>
</evidence>
<name>A0A2I1MNH9_9LACT</name>
<dbReference type="GO" id="GO:0050660">
    <property type="term" value="F:flavin adenine dinucleotide binding"/>
    <property type="evidence" value="ECO:0007669"/>
    <property type="project" value="InterPro"/>
</dbReference>
<dbReference type="InterPro" id="IPR029035">
    <property type="entry name" value="DHS-like_NAD/FAD-binding_dom"/>
</dbReference>
<evidence type="ECO:0000259" key="14">
    <source>
        <dbReference type="Pfam" id="PF02775"/>
    </source>
</evidence>
<keyword evidence="7 12" id="KW-0479">Metal-binding</keyword>
<protein>
    <recommendedName>
        <fullName evidence="4 12">Acetolactate synthase</fullName>
        <ecNumber evidence="4 12">2.2.1.6</ecNumber>
    </recommendedName>
</protein>
<dbReference type="Pfam" id="PF02775">
    <property type="entry name" value="TPP_enzyme_C"/>
    <property type="match status" value="1"/>
</dbReference>
<evidence type="ECO:0000256" key="3">
    <source>
        <dbReference type="ARBA" id="ARBA00007812"/>
    </source>
</evidence>
<dbReference type="FunFam" id="3.40.50.1220:FF:000008">
    <property type="entry name" value="Acetolactate synthase"/>
    <property type="match status" value="1"/>
</dbReference>